<feature type="compositionally biased region" description="Low complexity" evidence="1">
    <location>
        <begin position="593"/>
        <end position="602"/>
    </location>
</feature>
<proteinExistence type="predicted"/>
<feature type="compositionally biased region" description="Low complexity" evidence="1">
    <location>
        <begin position="458"/>
        <end position="476"/>
    </location>
</feature>
<protein>
    <recommendedName>
        <fullName evidence="4">TRAPP trafficking subunit Trs65-domain-containing protein</fullName>
    </recommendedName>
</protein>
<feature type="region of interest" description="Disordered" evidence="1">
    <location>
        <begin position="593"/>
        <end position="649"/>
    </location>
</feature>
<keyword evidence="3" id="KW-1185">Reference proteome</keyword>
<feature type="region of interest" description="Disordered" evidence="1">
    <location>
        <begin position="513"/>
        <end position="551"/>
    </location>
</feature>
<evidence type="ECO:0000313" key="2">
    <source>
        <dbReference type="EMBL" id="KAJ1645374.1"/>
    </source>
</evidence>
<dbReference type="EMBL" id="JANBOH010000109">
    <property type="protein sequence ID" value="KAJ1645374.1"/>
    <property type="molecule type" value="Genomic_DNA"/>
</dbReference>
<evidence type="ECO:0008006" key="4">
    <source>
        <dbReference type="Google" id="ProtNLM"/>
    </source>
</evidence>
<feature type="compositionally biased region" description="Low complexity" evidence="1">
    <location>
        <begin position="423"/>
        <end position="432"/>
    </location>
</feature>
<organism evidence="2 3">
    <name type="scientific">Coemansia asiatica</name>
    <dbReference type="NCBI Taxonomy" id="1052880"/>
    <lineage>
        <taxon>Eukaryota</taxon>
        <taxon>Fungi</taxon>
        <taxon>Fungi incertae sedis</taxon>
        <taxon>Zoopagomycota</taxon>
        <taxon>Kickxellomycotina</taxon>
        <taxon>Kickxellomycetes</taxon>
        <taxon>Kickxellales</taxon>
        <taxon>Kickxellaceae</taxon>
        <taxon>Coemansia</taxon>
    </lineage>
</organism>
<name>A0A9W8CJY8_9FUNG</name>
<accession>A0A9W8CJY8</accession>
<dbReference type="Proteomes" id="UP001145021">
    <property type="component" value="Unassembled WGS sequence"/>
</dbReference>
<feature type="region of interest" description="Disordered" evidence="1">
    <location>
        <begin position="423"/>
        <end position="476"/>
    </location>
</feature>
<feature type="compositionally biased region" description="Polar residues" evidence="1">
    <location>
        <begin position="513"/>
        <end position="535"/>
    </location>
</feature>
<evidence type="ECO:0000256" key="1">
    <source>
        <dbReference type="SAM" id="MobiDB-lite"/>
    </source>
</evidence>
<reference evidence="2" key="1">
    <citation type="submission" date="2022-07" db="EMBL/GenBank/DDBJ databases">
        <title>Phylogenomic reconstructions and comparative analyses of Kickxellomycotina fungi.</title>
        <authorList>
            <person name="Reynolds N.K."/>
            <person name="Stajich J.E."/>
            <person name="Barry K."/>
            <person name="Grigoriev I.V."/>
            <person name="Crous P."/>
            <person name="Smith M.E."/>
        </authorList>
    </citation>
    <scope>NUCLEOTIDE SEQUENCE</scope>
    <source>
        <strain evidence="2">NBRC 105413</strain>
    </source>
</reference>
<comment type="caution">
    <text evidence="2">The sequence shown here is derived from an EMBL/GenBank/DDBJ whole genome shotgun (WGS) entry which is preliminary data.</text>
</comment>
<dbReference type="AlphaFoldDB" id="A0A9W8CJY8"/>
<sequence>MHSDDSEANSIECQADNNGILSSSDLDILFRNCRLSLRIPDSGTTRSMTMDRQTPWSVQEIAAGLPSRRQLFHGEKAKAYVVATLPNVEQLRRTLASLMGRLKDERLAMDELAISDSEATWFFSRLQFDIAAFQAKATRAANGESGHRLVRDVSSSTEFVSHTGYSPEARVGKLDGGSLCCVYPLKIAATAPPETIEWPLVSALMVEIRAACRGSDNEEPVAVAERAGDRSALLEELALRVSSDIFARIAENRPKMTLSTDIDAMASVLPRRMFQELLFTRPVVDVSTRIAMLPPSFGTDSALVEVTVRNRTCGSSKESAIAQMDLKAIKVESKEWHVQPIGDQKLPFQLSSEACWMSVYRVSPLSHGSAEDALAGLRLVNAGNVETGLIARVTVSRLSLDDCNDEAQVFNVVHYFQATVSDQQQQQQNQQNGPTQYISGVSRPFDSAESTATPDSASLPRLLSTRSDRSSALSSAPAPATVAAAAATHIKPTASFDHQHAIHRYPLPLQTHSQGLHQASSGARQEQASGLQVTARSERSDTLGGYSLISPIGTRRHMPPWAEQRSRAATVNALSLAPRPSIVYPRASISTIQSTGSSTTHNHGSRGLALSQDVAKAESRHVSLTRRKPSLAPSFSMQPPQAQGPGASIGSIQLSFEAPAKVTLGQELTVRVYITNNTNTRYFRLCLVDVSAEDAGSVAREMDTAPRGLVSVNHTTDVPPLRPGESTFVALQYIAATPYFHAIRLLRLLNLDSDLADKALVTIEAPFVVYVDDQS</sequence>
<evidence type="ECO:0000313" key="3">
    <source>
        <dbReference type="Proteomes" id="UP001145021"/>
    </source>
</evidence>
<gene>
    <name evidence="2" type="ORF">LPJ64_003031</name>
</gene>